<dbReference type="Pfam" id="PF00107">
    <property type="entry name" value="ADH_zinc_N"/>
    <property type="match status" value="1"/>
</dbReference>
<evidence type="ECO:0000313" key="5">
    <source>
        <dbReference type="Proteomes" id="UP000288805"/>
    </source>
</evidence>
<keyword evidence="2" id="KW-0560">Oxidoreductase</keyword>
<accession>A0A438JI06</accession>
<organism evidence="4 5">
    <name type="scientific">Vitis vinifera</name>
    <name type="common">Grape</name>
    <dbReference type="NCBI Taxonomy" id="29760"/>
    <lineage>
        <taxon>Eukaryota</taxon>
        <taxon>Viridiplantae</taxon>
        <taxon>Streptophyta</taxon>
        <taxon>Embryophyta</taxon>
        <taxon>Tracheophyta</taxon>
        <taxon>Spermatophyta</taxon>
        <taxon>Magnoliopsida</taxon>
        <taxon>eudicotyledons</taxon>
        <taxon>Gunneridae</taxon>
        <taxon>Pentapetalae</taxon>
        <taxon>rosids</taxon>
        <taxon>Vitales</taxon>
        <taxon>Vitaceae</taxon>
        <taxon>Viteae</taxon>
        <taxon>Vitis</taxon>
    </lineage>
</organism>
<dbReference type="PANTHER" id="PTHR48106">
    <property type="entry name" value="QUINONE OXIDOREDUCTASE PIG3-RELATED"/>
    <property type="match status" value="1"/>
</dbReference>
<dbReference type="CDD" id="cd05276">
    <property type="entry name" value="p53_inducible_oxidoreductase"/>
    <property type="match status" value="1"/>
</dbReference>
<dbReference type="InterPro" id="IPR020843">
    <property type="entry name" value="ER"/>
</dbReference>
<dbReference type="GO" id="GO:0016491">
    <property type="term" value="F:oxidoreductase activity"/>
    <property type="evidence" value="ECO:0007669"/>
    <property type="project" value="UniProtKB-KW"/>
</dbReference>
<dbReference type="PANTHER" id="PTHR48106:SF8">
    <property type="entry name" value="OS02G0805600 PROTEIN"/>
    <property type="match status" value="1"/>
</dbReference>
<dbReference type="SUPFAM" id="SSF50129">
    <property type="entry name" value="GroES-like"/>
    <property type="match status" value="1"/>
</dbReference>
<dbReference type="InterPro" id="IPR014189">
    <property type="entry name" value="Quinone_OxRdtase_PIG3"/>
</dbReference>
<protein>
    <submittedName>
        <fullName evidence="4">Quinone oxidoreductase PIG3</fullName>
    </submittedName>
</protein>
<keyword evidence="1" id="KW-0521">NADP</keyword>
<evidence type="ECO:0000256" key="2">
    <source>
        <dbReference type="ARBA" id="ARBA00023002"/>
    </source>
</evidence>
<dbReference type="InterPro" id="IPR036291">
    <property type="entry name" value="NAD(P)-bd_dom_sf"/>
</dbReference>
<proteinExistence type="predicted"/>
<evidence type="ECO:0000313" key="4">
    <source>
        <dbReference type="EMBL" id="RVX08583.1"/>
    </source>
</evidence>
<dbReference type="InterPro" id="IPR011032">
    <property type="entry name" value="GroES-like_sf"/>
</dbReference>
<comment type="caution">
    <text evidence="4">The sequence shown here is derived from an EMBL/GenBank/DDBJ whole genome shotgun (WGS) entry which is preliminary data.</text>
</comment>
<dbReference type="SUPFAM" id="SSF51735">
    <property type="entry name" value="NAD(P)-binding Rossmann-fold domains"/>
    <property type="match status" value="1"/>
</dbReference>
<reference evidence="4 5" key="1">
    <citation type="journal article" date="2018" name="PLoS Genet.">
        <title>Population sequencing reveals clonal diversity and ancestral inbreeding in the grapevine cultivar Chardonnay.</title>
        <authorList>
            <person name="Roach M.J."/>
            <person name="Johnson D.L."/>
            <person name="Bohlmann J."/>
            <person name="van Vuuren H.J."/>
            <person name="Jones S.J."/>
            <person name="Pretorius I.S."/>
            <person name="Schmidt S.A."/>
            <person name="Borneman A.R."/>
        </authorList>
    </citation>
    <scope>NUCLEOTIDE SEQUENCE [LARGE SCALE GENOMIC DNA]</scope>
    <source>
        <strain evidence="5">cv. Chardonnay</strain>
        <tissue evidence="4">Leaf</tissue>
    </source>
</reference>
<dbReference type="InterPro" id="IPR013149">
    <property type="entry name" value="ADH-like_C"/>
</dbReference>
<dbReference type="EMBL" id="QGNW01000041">
    <property type="protein sequence ID" value="RVX08583.1"/>
    <property type="molecule type" value="Genomic_DNA"/>
</dbReference>
<dbReference type="AlphaFoldDB" id="A0A438JI06"/>
<evidence type="ECO:0000259" key="3">
    <source>
        <dbReference type="SMART" id="SM00829"/>
    </source>
</evidence>
<dbReference type="Pfam" id="PF08240">
    <property type="entry name" value="ADH_N"/>
    <property type="match status" value="1"/>
</dbReference>
<dbReference type="SMART" id="SM00829">
    <property type="entry name" value="PKS_ER"/>
    <property type="match status" value="1"/>
</dbReference>
<sequence>MKAVVITTPGDPQILQVQEVENPEIGDDEVLIRVEAAAINQADTLQRKGLRPPPKAAVPTPVSNVLESSKLLERPSSDGRLAIRLYIADRLAISFVMFCESWQHSTTFLSVISGIQVCALLSGGGYAEKVAAPAGLVLPVPSGVSLNDAAGIPEVHGGSSGIGIFAIQIAKHIGARVFVTAGNEEKLSVCKDLGADVCINYKTEDFVARVKEETGGKGVDVILDTIGGAYFQRNINSLNVDGRLFIIGFQGGTVAEVNLSGLLARRLTVQAAGLRNRSLENKAVIVSEVEKNVWPAIMAGKVKTVVYKYFPLTDAAEAHLLMESGKHFGKILLIP</sequence>
<dbReference type="Gene3D" id="3.90.180.10">
    <property type="entry name" value="Medium-chain alcohol dehydrogenases, catalytic domain"/>
    <property type="match status" value="3"/>
</dbReference>
<feature type="domain" description="Enoyl reductase (ER)" evidence="3">
    <location>
        <begin position="10"/>
        <end position="333"/>
    </location>
</feature>
<evidence type="ECO:0000256" key="1">
    <source>
        <dbReference type="ARBA" id="ARBA00022857"/>
    </source>
</evidence>
<name>A0A438JI06_VITVI</name>
<dbReference type="Proteomes" id="UP000288805">
    <property type="component" value="Unassembled WGS sequence"/>
</dbReference>
<dbReference type="InterPro" id="IPR013154">
    <property type="entry name" value="ADH-like_N"/>
</dbReference>
<gene>
    <name evidence="4" type="primary">TP53I3_2</name>
    <name evidence="4" type="ORF">CK203_014240</name>
</gene>